<dbReference type="GO" id="GO:0015648">
    <property type="term" value="F:lipid-linked peptidoglycan transporter activity"/>
    <property type="evidence" value="ECO:0007669"/>
    <property type="project" value="TreeGrafter"/>
</dbReference>
<dbReference type="PANTHER" id="PTHR47019">
    <property type="entry name" value="LIPID II FLIPPASE MURJ"/>
    <property type="match status" value="1"/>
</dbReference>
<feature type="transmembrane region" description="Helical" evidence="8">
    <location>
        <begin position="33"/>
        <end position="53"/>
    </location>
</feature>
<evidence type="ECO:0000313" key="9">
    <source>
        <dbReference type="EMBL" id="PIP04480.1"/>
    </source>
</evidence>
<reference evidence="9 10" key="1">
    <citation type="submission" date="2017-09" db="EMBL/GenBank/DDBJ databases">
        <title>Depth-based differentiation of microbial function through sediment-hosted aquifers and enrichment of novel symbionts in the deep terrestrial subsurface.</title>
        <authorList>
            <person name="Probst A.J."/>
            <person name="Ladd B."/>
            <person name="Jarett J.K."/>
            <person name="Geller-Mcgrath D.E."/>
            <person name="Sieber C.M."/>
            <person name="Emerson J.B."/>
            <person name="Anantharaman K."/>
            <person name="Thomas B.C."/>
            <person name="Malmstrom R."/>
            <person name="Stieglmeier M."/>
            <person name="Klingl A."/>
            <person name="Woyke T."/>
            <person name="Ryan C.M."/>
            <person name="Banfield J.F."/>
        </authorList>
    </citation>
    <scope>NUCLEOTIDE SEQUENCE [LARGE SCALE GENOMIC DNA]</scope>
    <source>
        <strain evidence="9">CG23_combo_of_CG06-09_8_20_14_all_40_14</strain>
    </source>
</reference>
<gene>
    <name evidence="9" type="ORF">COX53_02285</name>
</gene>
<feature type="transmembrane region" description="Helical" evidence="8">
    <location>
        <begin position="60"/>
        <end position="83"/>
    </location>
</feature>
<evidence type="ECO:0000313" key="10">
    <source>
        <dbReference type="Proteomes" id="UP000231388"/>
    </source>
</evidence>
<feature type="transmembrane region" description="Helical" evidence="8">
    <location>
        <begin position="103"/>
        <end position="129"/>
    </location>
</feature>
<keyword evidence="6 8" id="KW-1133">Transmembrane helix</keyword>
<feature type="transmembrane region" description="Helical" evidence="8">
    <location>
        <begin position="141"/>
        <end position="159"/>
    </location>
</feature>
<keyword evidence="5" id="KW-0573">Peptidoglycan synthesis</keyword>
<feature type="transmembrane region" description="Helical" evidence="8">
    <location>
        <begin position="365"/>
        <end position="387"/>
    </location>
</feature>
<proteinExistence type="predicted"/>
<feature type="transmembrane region" description="Helical" evidence="8">
    <location>
        <begin position="490"/>
        <end position="511"/>
    </location>
</feature>
<evidence type="ECO:0000256" key="2">
    <source>
        <dbReference type="ARBA" id="ARBA00022475"/>
    </source>
</evidence>
<comment type="caution">
    <text evidence="9">The sequence shown here is derived from an EMBL/GenBank/DDBJ whole genome shotgun (WGS) entry which is preliminary data.</text>
</comment>
<protein>
    <recommendedName>
        <fullName evidence="11">Lipid II flippase MurJ</fullName>
    </recommendedName>
</protein>
<feature type="transmembrane region" description="Helical" evidence="8">
    <location>
        <begin position="257"/>
        <end position="277"/>
    </location>
</feature>
<organism evidence="9 10">
    <name type="scientific">candidate division WWE3 bacterium CG23_combo_of_CG06-09_8_20_14_all_40_14</name>
    <dbReference type="NCBI Taxonomy" id="1975095"/>
    <lineage>
        <taxon>Bacteria</taxon>
        <taxon>Katanobacteria</taxon>
    </lineage>
</organism>
<dbReference type="GO" id="GO:0034204">
    <property type="term" value="P:lipid translocation"/>
    <property type="evidence" value="ECO:0007669"/>
    <property type="project" value="TreeGrafter"/>
</dbReference>
<keyword evidence="3 8" id="KW-0812">Transmembrane</keyword>
<evidence type="ECO:0000256" key="1">
    <source>
        <dbReference type="ARBA" id="ARBA00004651"/>
    </source>
</evidence>
<feature type="transmembrane region" description="Helical" evidence="8">
    <location>
        <begin position="325"/>
        <end position="344"/>
    </location>
</feature>
<dbReference type="AlphaFoldDB" id="A0A2G9XBW7"/>
<dbReference type="GO" id="GO:0008360">
    <property type="term" value="P:regulation of cell shape"/>
    <property type="evidence" value="ECO:0007669"/>
    <property type="project" value="UniProtKB-KW"/>
</dbReference>
<feature type="transmembrane region" description="Helical" evidence="8">
    <location>
        <begin position="407"/>
        <end position="439"/>
    </location>
</feature>
<evidence type="ECO:0000256" key="7">
    <source>
        <dbReference type="ARBA" id="ARBA00023136"/>
    </source>
</evidence>
<name>A0A2G9XBW7_UNCKA</name>
<sequence>MCFASGRGGLLQWLLMTLNKRIASDSIKTTTVTFLVQTVSFVISAIIAAFYGATGNTDAYFYALSLVLIFTTGTAGILKSVFIPVFLRFKKTHPHEEKEILGSFYFVFGAFLLSLWSLFVFISLLLTLVFKLRLGGIEPYLLGKLMFQMSILILLTGFVECYSTVYNAYQHFVVPLATPLVRSLVFIGFVFATGKFLNVQSLSIGNVLGEFVQLFLLIYALHHAKISLSFNFKVHSAVKRMIKISLPPFLSNAMTRINNLVDSTFVAPLLVGGVTILNYSSKIAGIPEMLLTGAFLTVVLSYWSLSRAEGEMSKVGSSLNKVMLVLGFIFIPLLFLMYFMRLPLVQLMYERKNFTYDLSANTARFLGFYLIGIMPLILGRVLTRVFLVIEDTWTPFWVGNFRFVLNILMNFLFVKLLGYIGIPISTTITSFAMFVYMYLALRKKINLAGEFSLAYDYVKMLGAGLISGLLAKALYDYIVGATSSGFLERAVFLALSSLAGLGVYLVLNYLFKSKSLKLLAELRK</sequence>
<dbReference type="Proteomes" id="UP000231388">
    <property type="component" value="Unassembled WGS sequence"/>
</dbReference>
<keyword evidence="4" id="KW-0133">Cell shape</keyword>
<dbReference type="Pfam" id="PF03023">
    <property type="entry name" value="MurJ"/>
    <property type="match status" value="1"/>
</dbReference>
<evidence type="ECO:0000256" key="8">
    <source>
        <dbReference type="SAM" id="Phobius"/>
    </source>
</evidence>
<keyword evidence="7 8" id="KW-0472">Membrane</keyword>
<feature type="transmembrane region" description="Helical" evidence="8">
    <location>
        <begin position="171"/>
        <end position="192"/>
    </location>
</feature>
<keyword evidence="2" id="KW-1003">Cell membrane</keyword>
<accession>A0A2G9XBW7</accession>
<dbReference type="InterPro" id="IPR004268">
    <property type="entry name" value="MurJ"/>
</dbReference>
<evidence type="ECO:0000256" key="4">
    <source>
        <dbReference type="ARBA" id="ARBA00022960"/>
    </source>
</evidence>
<dbReference type="GO" id="GO:0009252">
    <property type="term" value="P:peptidoglycan biosynthetic process"/>
    <property type="evidence" value="ECO:0007669"/>
    <property type="project" value="UniProtKB-KW"/>
</dbReference>
<dbReference type="PRINTS" id="PR01806">
    <property type="entry name" value="VIRFACTRMVIN"/>
</dbReference>
<evidence type="ECO:0008006" key="11">
    <source>
        <dbReference type="Google" id="ProtNLM"/>
    </source>
</evidence>
<dbReference type="PANTHER" id="PTHR47019:SF1">
    <property type="entry name" value="LIPID II FLIPPASE MURJ"/>
    <property type="match status" value="1"/>
</dbReference>
<evidence type="ECO:0000256" key="5">
    <source>
        <dbReference type="ARBA" id="ARBA00022984"/>
    </source>
</evidence>
<dbReference type="InterPro" id="IPR051050">
    <property type="entry name" value="Lipid_II_flippase_MurJ/MviN"/>
</dbReference>
<evidence type="ECO:0000256" key="6">
    <source>
        <dbReference type="ARBA" id="ARBA00022989"/>
    </source>
</evidence>
<feature type="transmembrane region" description="Helical" evidence="8">
    <location>
        <begin position="204"/>
        <end position="222"/>
    </location>
</feature>
<comment type="subcellular location">
    <subcellularLocation>
        <location evidence="1">Cell membrane</location>
        <topology evidence="1">Multi-pass membrane protein</topology>
    </subcellularLocation>
</comment>
<dbReference type="EMBL" id="PCQY01000028">
    <property type="protein sequence ID" value="PIP04480.1"/>
    <property type="molecule type" value="Genomic_DNA"/>
</dbReference>
<evidence type="ECO:0000256" key="3">
    <source>
        <dbReference type="ARBA" id="ARBA00022692"/>
    </source>
</evidence>
<dbReference type="GO" id="GO:0005886">
    <property type="term" value="C:plasma membrane"/>
    <property type="evidence" value="ECO:0007669"/>
    <property type="project" value="UniProtKB-SubCell"/>
</dbReference>
<feature type="transmembrane region" description="Helical" evidence="8">
    <location>
        <begin position="460"/>
        <end position="478"/>
    </location>
</feature>
<feature type="transmembrane region" description="Helical" evidence="8">
    <location>
        <begin position="289"/>
        <end position="305"/>
    </location>
</feature>